<proteinExistence type="predicted"/>
<feature type="transmembrane region" description="Helical" evidence="1">
    <location>
        <begin position="60"/>
        <end position="78"/>
    </location>
</feature>
<evidence type="ECO:0000256" key="1">
    <source>
        <dbReference type="SAM" id="Phobius"/>
    </source>
</evidence>
<feature type="transmembrane region" description="Helical" evidence="1">
    <location>
        <begin position="284"/>
        <end position="305"/>
    </location>
</feature>
<feature type="transmembrane region" description="Helical" evidence="1">
    <location>
        <begin position="253"/>
        <end position="272"/>
    </location>
</feature>
<keyword evidence="1" id="KW-0812">Transmembrane</keyword>
<comment type="caution">
    <text evidence="2">The sequence shown here is derived from an EMBL/GenBank/DDBJ whole genome shotgun (WGS) entry which is preliminary data.</text>
</comment>
<evidence type="ECO:0000313" key="3">
    <source>
        <dbReference type="Proteomes" id="UP000538931"/>
    </source>
</evidence>
<dbReference type="AlphaFoldDB" id="A0A7W1WVZ6"/>
<feature type="transmembrane region" description="Helical" evidence="1">
    <location>
        <begin position="162"/>
        <end position="180"/>
    </location>
</feature>
<feature type="transmembrane region" description="Helical" evidence="1">
    <location>
        <begin position="90"/>
        <end position="110"/>
    </location>
</feature>
<accession>A0A7W1WVZ6</accession>
<dbReference type="EMBL" id="JACEMT010000033">
    <property type="protein sequence ID" value="MBA4501245.1"/>
    <property type="molecule type" value="Genomic_DNA"/>
</dbReference>
<dbReference type="PANTHER" id="PTHR40400">
    <property type="entry name" value="SLR1512 PROTEIN"/>
    <property type="match status" value="1"/>
</dbReference>
<feature type="transmembrane region" description="Helical" evidence="1">
    <location>
        <begin position="122"/>
        <end position="141"/>
    </location>
</feature>
<sequence length="314" mass="33009">MPDIVAMFFLLGVVAGLVKSDLNVPKAAYDTLSLLLMLTIGLKGGMGLHGNLTLSLVPELLLVLSLGAIIPLLLFPLLRKLVRLSLADSASICAHYGSVSAGTFAVALAYTESHSLITGPEVTLYLVLLELPAIMVGLALFRHFDHSPGTGHSRTSLLHETLTNRSVVLLAGGVVIGYLYGPMNGASVTDLFTGAFKAVLALFLLEMGLTAAETLRPIPWKHWRLLTFACVTPSLLACFGIAAGLILELPQGTTLVLASLTASASYIAVPAAMRAAVPQANIGLAMLASLGLTFPFNVIFGIPLYHQLLLSLGV</sequence>
<dbReference type="InterPro" id="IPR010293">
    <property type="entry name" value="Sbt_1"/>
</dbReference>
<reference evidence="2 3" key="1">
    <citation type="submission" date="2020-07" db="EMBL/GenBank/DDBJ databases">
        <title>Bacterium isolated from marien macroalgae.</title>
        <authorList>
            <person name="Zhu K."/>
            <person name="Lu D."/>
            <person name="Du Z."/>
        </authorList>
    </citation>
    <scope>NUCLEOTIDE SEQUENCE [LARGE SCALE GENOMIC DNA]</scope>
    <source>
        <strain evidence="2 3">3-1745</strain>
    </source>
</reference>
<keyword evidence="1" id="KW-0472">Membrane</keyword>
<gene>
    <name evidence="2" type="ORF">H1S06_02545</name>
</gene>
<dbReference type="RefSeq" id="WP_181736900.1">
    <property type="nucleotide sequence ID" value="NZ_JACEMT010000033.1"/>
</dbReference>
<keyword evidence="3" id="KW-1185">Reference proteome</keyword>
<organism evidence="2 3">
    <name type="scientific">Marinobacterium marinum</name>
    <dbReference type="NCBI Taxonomy" id="2756129"/>
    <lineage>
        <taxon>Bacteria</taxon>
        <taxon>Pseudomonadati</taxon>
        <taxon>Pseudomonadota</taxon>
        <taxon>Gammaproteobacteria</taxon>
        <taxon>Oceanospirillales</taxon>
        <taxon>Oceanospirillaceae</taxon>
        <taxon>Marinobacterium</taxon>
    </lineage>
</organism>
<protein>
    <submittedName>
        <fullName evidence="2">Sodium-dependent bicarbonate transport family permease</fullName>
    </submittedName>
</protein>
<feature type="transmembrane region" description="Helical" evidence="1">
    <location>
        <begin position="186"/>
        <end position="205"/>
    </location>
</feature>
<name>A0A7W1WVZ6_9GAMM</name>
<dbReference type="Pfam" id="PF05982">
    <property type="entry name" value="Sbt_1"/>
    <property type="match status" value="1"/>
</dbReference>
<keyword evidence="1" id="KW-1133">Transmembrane helix</keyword>
<evidence type="ECO:0000313" key="2">
    <source>
        <dbReference type="EMBL" id="MBA4501245.1"/>
    </source>
</evidence>
<dbReference type="PANTHER" id="PTHR40400:SF1">
    <property type="entry name" value="SLR1512 PROTEIN"/>
    <property type="match status" value="1"/>
</dbReference>
<feature type="transmembrane region" description="Helical" evidence="1">
    <location>
        <begin position="225"/>
        <end position="247"/>
    </location>
</feature>
<dbReference type="Proteomes" id="UP000538931">
    <property type="component" value="Unassembled WGS sequence"/>
</dbReference>